<protein>
    <submittedName>
        <fullName evidence="2">Uncharacterized protein</fullName>
    </submittedName>
</protein>
<feature type="region of interest" description="Disordered" evidence="1">
    <location>
        <begin position="264"/>
        <end position="288"/>
    </location>
</feature>
<sequence>MDLDFYLRCLGAGDVNEEEARKRLRLILDASAHLEDVHGLNWVGDAAIVDENGEPRIGLFDDIVRADPDHSPSTLPIIYYNIFMWTNSPYSEETGVVEQVDDSSLHAIITEQLRDSNDTERLQRVWDIIRQEKLFVCYKKWKFPIISGNFSLSQELIARARLYFETNTKVDGPFRSYRVSFIRDVLAGGGANTSSQICVFMRRYGDEYIIAVEACTHHNTHIQYDHFRIYIPAGYPLLAAVARAAGLPDDFEHSWDGSTVFIYPQSEDEGEQTEQESNIGDGKGADEG</sequence>
<evidence type="ECO:0000256" key="1">
    <source>
        <dbReference type="SAM" id="MobiDB-lite"/>
    </source>
</evidence>
<keyword evidence="3" id="KW-1185">Reference proteome</keyword>
<dbReference type="Proteomes" id="UP000077266">
    <property type="component" value="Unassembled WGS sequence"/>
</dbReference>
<proteinExistence type="predicted"/>
<gene>
    <name evidence="2" type="ORF">EXIGLDRAFT_297577</name>
</gene>
<accession>A0A165DAX4</accession>
<dbReference type="EMBL" id="KV426239">
    <property type="protein sequence ID" value="KZV84134.1"/>
    <property type="molecule type" value="Genomic_DNA"/>
</dbReference>
<dbReference type="AlphaFoldDB" id="A0A165DAX4"/>
<name>A0A165DAX4_EXIGL</name>
<organism evidence="2 3">
    <name type="scientific">Exidia glandulosa HHB12029</name>
    <dbReference type="NCBI Taxonomy" id="1314781"/>
    <lineage>
        <taxon>Eukaryota</taxon>
        <taxon>Fungi</taxon>
        <taxon>Dikarya</taxon>
        <taxon>Basidiomycota</taxon>
        <taxon>Agaricomycotina</taxon>
        <taxon>Agaricomycetes</taxon>
        <taxon>Auriculariales</taxon>
        <taxon>Exidiaceae</taxon>
        <taxon>Exidia</taxon>
    </lineage>
</organism>
<evidence type="ECO:0000313" key="3">
    <source>
        <dbReference type="Proteomes" id="UP000077266"/>
    </source>
</evidence>
<dbReference type="InParanoid" id="A0A165DAX4"/>
<evidence type="ECO:0000313" key="2">
    <source>
        <dbReference type="EMBL" id="KZV84134.1"/>
    </source>
</evidence>
<reference evidence="2 3" key="1">
    <citation type="journal article" date="2016" name="Mol. Biol. Evol.">
        <title>Comparative Genomics of Early-Diverging Mushroom-Forming Fungi Provides Insights into the Origins of Lignocellulose Decay Capabilities.</title>
        <authorList>
            <person name="Nagy L.G."/>
            <person name="Riley R."/>
            <person name="Tritt A."/>
            <person name="Adam C."/>
            <person name="Daum C."/>
            <person name="Floudas D."/>
            <person name="Sun H."/>
            <person name="Yadav J.S."/>
            <person name="Pangilinan J."/>
            <person name="Larsson K.H."/>
            <person name="Matsuura K."/>
            <person name="Barry K."/>
            <person name="Labutti K."/>
            <person name="Kuo R."/>
            <person name="Ohm R.A."/>
            <person name="Bhattacharya S.S."/>
            <person name="Shirouzu T."/>
            <person name="Yoshinaga Y."/>
            <person name="Martin F.M."/>
            <person name="Grigoriev I.V."/>
            <person name="Hibbett D.S."/>
        </authorList>
    </citation>
    <scope>NUCLEOTIDE SEQUENCE [LARGE SCALE GENOMIC DNA]</scope>
    <source>
        <strain evidence="2 3">HHB12029</strain>
    </source>
</reference>